<dbReference type="RefSeq" id="WP_101304743.1">
    <property type="nucleotide sequence ID" value="NZ_NXGX01000011.1"/>
</dbReference>
<dbReference type="EMBL" id="NXGX01000011">
    <property type="protein sequence ID" value="PKR56534.1"/>
    <property type="molecule type" value="Genomic_DNA"/>
</dbReference>
<dbReference type="SUPFAM" id="SSF47598">
    <property type="entry name" value="Ribbon-helix-helix"/>
    <property type="match status" value="1"/>
</dbReference>
<comment type="caution">
    <text evidence="2">The sequence shown here is derived from an EMBL/GenBank/DDBJ whole genome shotgun (WGS) entry which is preliminary data.</text>
</comment>
<evidence type="ECO:0000256" key="1">
    <source>
        <dbReference type="SAM" id="MobiDB-lite"/>
    </source>
</evidence>
<dbReference type="AlphaFoldDB" id="A0A2N3L140"/>
<feature type="compositionally biased region" description="Basic and acidic residues" evidence="1">
    <location>
        <begin position="16"/>
        <end position="32"/>
    </location>
</feature>
<dbReference type="GO" id="GO:0006355">
    <property type="term" value="P:regulation of DNA-templated transcription"/>
    <property type="evidence" value="ECO:0007669"/>
    <property type="project" value="InterPro"/>
</dbReference>
<dbReference type="Proteomes" id="UP000233332">
    <property type="component" value="Unassembled WGS sequence"/>
</dbReference>
<evidence type="ECO:0000313" key="2">
    <source>
        <dbReference type="EMBL" id="PKR56534.1"/>
    </source>
</evidence>
<reference evidence="2 3" key="1">
    <citation type="submission" date="2017-09" db="EMBL/GenBank/DDBJ databases">
        <title>Biodiversity and function of Thalassospira species in the particle-attached aromatic-hydrocarbon-degrading consortia from the surface seawater of the China South Sea.</title>
        <authorList>
            <person name="Dong C."/>
            <person name="Lai Q."/>
            <person name="Shao Z."/>
        </authorList>
    </citation>
    <scope>NUCLEOTIDE SEQUENCE [LARGE SCALE GENOMIC DNA]</scope>
    <source>
        <strain evidence="2 3">139Z-12</strain>
    </source>
</reference>
<keyword evidence="3" id="KW-1185">Reference proteome</keyword>
<evidence type="ECO:0000313" key="3">
    <source>
        <dbReference type="Proteomes" id="UP000233332"/>
    </source>
</evidence>
<organism evidence="2 3">
    <name type="scientific">Thalassospira lohafexi</name>
    <dbReference type="NCBI Taxonomy" id="744227"/>
    <lineage>
        <taxon>Bacteria</taxon>
        <taxon>Pseudomonadati</taxon>
        <taxon>Pseudomonadota</taxon>
        <taxon>Alphaproteobacteria</taxon>
        <taxon>Rhodospirillales</taxon>
        <taxon>Thalassospiraceae</taxon>
        <taxon>Thalassospira</taxon>
    </lineage>
</organism>
<accession>A0A2N3L140</accession>
<name>A0A2N3L140_9PROT</name>
<dbReference type="InterPro" id="IPR010985">
    <property type="entry name" value="Ribbon_hlx_hlx"/>
</dbReference>
<proteinExistence type="predicted"/>
<feature type="region of interest" description="Disordered" evidence="1">
    <location>
        <begin position="1"/>
        <end position="47"/>
    </location>
</feature>
<protein>
    <submittedName>
        <fullName evidence="2">Uncharacterized protein</fullName>
    </submittedName>
</protein>
<gene>
    <name evidence="2" type="ORF">COO92_20055</name>
</gene>
<sequence>MVKRREQKNSEIPNVDPKRVEEFASRVDEGAKPGRMGRPPKAPGMKRDYKAISLPFNQAEWELLEEAAEKSGRSKNNFIRWAIAKAADDLFGE</sequence>